<feature type="compositionally biased region" description="Low complexity" evidence="1">
    <location>
        <begin position="45"/>
        <end position="56"/>
    </location>
</feature>
<keyword evidence="3" id="KW-1185">Reference proteome</keyword>
<evidence type="ECO:0000256" key="1">
    <source>
        <dbReference type="SAM" id="MobiDB-lite"/>
    </source>
</evidence>
<comment type="caution">
    <text evidence="2">The sequence shown here is derived from an EMBL/GenBank/DDBJ whole genome shotgun (WGS) entry which is preliminary data.</text>
</comment>
<protein>
    <submittedName>
        <fullName evidence="2">Uncharacterized protein</fullName>
    </submittedName>
</protein>
<feature type="compositionally biased region" description="Polar residues" evidence="1">
    <location>
        <begin position="1"/>
        <end position="10"/>
    </location>
</feature>
<dbReference type="EMBL" id="JXTB01000081">
    <property type="protein sequence ID" value="PON66293.1"/>
    <property type="molecule type" value="Genomic_DNA"/>
</dbReference>
<feature type="region of interest" description="Disordered" evidence="1">
    <location>
        <begin position="1"/>
        <end position="56"/>
    </location>
</feature>
<dbReference type="Proteomes" id="UP000237105">
    <property type="component" value="Unassembled WGS sequence"/>
</dbReference>
<feature type="compositionally biased region" description="Basic residues" evidence="1">
    <location>
        <begin position="15"/>
        <end position="26"/>
    </location>
</feature>
<name>A0A2P5CZ30_PARAD</name>
<organism evidence="2 3">
    <name type="scientific">Parasponia andersonii</name>
    <name type="common">Sponia andersonii</name>
    <dbReference type="NCBI Taxonomy" id="3476"/>
    <lineage>
        <taxon>Eukaryota</taxon>
        <taxon>Viridiplantae</taxon>
        <taxon>Streptophyta</taxon>
        <taxon>Embryophyta</taxon>
        <taxon>Tracheophyta</taxon>
        <taxon>Spermatophyta</taxon>
        <taxon>Magnoliopsida</taxon>
        <taxon>eudicotyledons</taxon>
        <taxon>Gunneridae</taxon>
        <taxon>Pentapetalae</taxon>
        <taxon>rosids</taxon>
        <taxon>fabids</taxon>
        <taxon>Rosales</taxon>
        <taxon>Cannabaceae</taxon>
        <taxon>Parasponia</taxon>
    </lineage>
</organism>
<gene>
    <name evidence="2" type="ORF">PanWU01x14_111580</name>
</gene>
<evidence type="ECO:0000313" key="2">
    <source>
        <dbReference type="EMBL" id="PON66293.1"/>
    </source>
</evidence>
<feature type="compositionally biased region" description="Basic residues" evidence="1">
    <location>
        <begin position="34"/>
        <end position="44"/>
    </location>
</feature>
<dbReference type="AlphaFoldDB" id="A0A2P5CZ30"/>
<evidence type="ECO:0000313" key="3">
    <source>
        <dbReference type="Proteomes" id="UP000237105"/>
    </source>
</evidence>
<proteinExistence type="predicted"/>
<sequence>MALSSQNAISSACVRVKKHDSKRHSSRSPSASHGRSHSRGKSYSHSHSWSQRYSQSRSRRLYIFLVKLRIFLEVFLYSDVRIVMYKFFEIYIFRKRKKKEK</sequence>
<accession>A0A2P5CZ30</accession>
<reference evidence="3" key="1">
    <citation type="submission" date="2016-06" db="EMBL/GenBank/DDBJ databases">
        <title>Parallel loss of symbiosis genes in relatives of nitrogen-fixing non-legume Parasponia.</title>
        <authorList>
            <person name="Van Velzen R."/>
            <person name="Holmer R."/>
            <person name="Bu F."/>
            <person name="Rutten L."/>
            <person name="Van Zeijl A."/>
            <person name="Liu W."/>
            <person name="Santuari L."/>
            <person name="Cao Q."/>
            <person name="Sharma T."/>
            <person name="Shen D."/>
            <person name="Roswanjaya Y."/>
            <person name="Wardhani T."/>
            <person name="Kalhor M.S."/>
            <person name="Jansen J."/>
            <person name="Van den Hoogen J."/>
            <person name="Gungor B."/>
            <person name="Hartog M."/>
            <person name="Hontelez J."/>
            <person name="Verver J."/>
            <person name="Yang W.-C."/>
            <person name="Schijlen E."/>
            <person name="Repin R."/>
            <person name="Schilthuizen M."/>
            <person name="Schranz E."/>
            <person name="Heidstra R."/>
            <person name="Miyata K."/>
            <person name="Fedorova E."/>
            <person name="Kohlen W."/>
            <person name="Bisseling T."/>
            <person name="Smit S."/>
            <person name="Geurts R."/>
        </authorList>
    </citation>
    <scope>NUCLEOTIDE SEQUENCE [LARGE SCALE GENOMIC DNA]</scope>
    <source>
        <strain evidence="3">cv. WU1-14</strain>
    </source>
</reference>